<evidence type="ECO:0000313" key="3">
    <source>
        <dbReference type="Proteomes" id="UP000262802"/>
    </source>
</evidence>
<evidence type="ECO:0000313" key="2">
    <source>
        <dbReference type="EMBL" id="AYA37656.1"/>
    </source>
</evidence>
<gene>
    <name evidence="2" type="ORF">D3Y59_11725</name>
</gene>
<name>A0A3B7REH8_9BACT</name>
<sequence length="66" mass="7384">MYKNVLQAISGIEIYPLISFVIFFLFFLALLVYVCVVSREHIQAMKHIPLQADDAAQAQPEGGVLC</sequence>
<dbReference type="EMBL" id="CP032317">
    <property type="protein sequence ID" value="AYA37656.1"/>
    <property type="molecule type" value="Genomic_DNA"/>
</dbReference>
<accession>A0A3B7REH8</accession>
<dbReference type="AlphaFoldDB" id="A0A3B7REH8"/>
<dbReference type="Proteomes" id="UP000262802">
    <property type="component" value="Chromosome"/>
</dbReference>
<keyword evidence="1" id="KW-1133">Transmembrane helix</keyword>
<evidence type="ECO:0008006" key="4">
    <source>
        <dbReference type="Google" id="ProtNLM"/>
    </source>
</evidence>
<feature type="transmembrane region" description="Helical" evidence="1">
    <location>
        <begin position="14"/>
        <end position="36"/>
    </location>
</feature>
<keyword evidence="3" id="KW-1185">Reference proteome</keyword>
<organism evidence="2 3">
    <name type="scientific">Hymenobacter oligotrophus</name>
    <dbReference type="NCBI Taxonomy" id="2319843"/>
    <lineage>
        <taxon>Bacteria</taxon>
        <taxon>Pseudomonadati</taxon>
        <taxon>Bacteroidota</taxon>
        <taxon>Cytophagia</taxon>
        <taxon>Cytophagales</taxon>
        <taxon>Hymenobacteraceae</taxon>
        <taxon>Hymenobacter</taxon>
    </lineage>
</organism>
<keyword evidence="1" id="KW-0812">Transmembrane</keyword>
<reference evidence="2 3" key="1">
    <citation type="submission" date="2018-09" db="EMBL/GenBank/DDBJ databases">
        <title>Hymenobacter medium sp. nov., isolated from R2A medium.</title>
        <authorList>
            <person name="Yingchao G."/>
        </authorList>
    </citation>
    <scope>NUCLEOTIDE SEQUENCE [LARGE SCALE GENOMIC DNA]</scope>
    <source>
        <strain evidence="3">sh-6</strain>
    </source>
</reference>
<dbReference type="RefSeq" id="WP_119445222.1">
    <property type="nucleotide sequence ID" value="NZ_CP032317.1"/>
</dbReference>
<proteinExistence type="predicted"/>
<protein>
    <recommendedName>
        <fullName evidence="4">CcoQ/FixQ family Cbb3-type cytochrome c oxidase assembly chaperone</fullName>
    </recommendedName>
</protein>
<keyword evidence="1" id="KW-0472">Membrane</keyword>
<dbReference type="KEGG" id="hyh:D3Y59_11725"/>
<evidence type="ECO:0000256" key="1">
    <source>
        <dbReference type="SAM" id="Phobius"/>
    </source>
</evidence>